<name>A0ABT7MV95_9MICO</name>
<feature type="domain" description="N-acetyltransferase" evidence="1">
    <location>
        <begin position="9"/>
        <end position="165"/>
    </location>
</feature>
<dbReference type="RefSeq" id="WP_286286673.1">
    <property type="nucleotide sequence ID" value="NZ_JASXSZ010000001.1"/>
</dbReference>
<dbReference type="SUPFAM" id="SSF55729">
    <property type="entry name" value="Acyl-CoA N-acyltransferases (Nat)"/>
    <property type="match status" value="1"/>
</dbReference>
<sequence length="273" mass="29947">MPHASPSPLRVETLRSGEEFHAAAALYTRVFGYDRPEFSLNPNLLSALARNGGSAIGVYTPAHDLIGFAYGFAGRDEHGHDFHYSQAAVVDAAHQGEGIGRMLKVGQRAVAREWGHRAMRWTFDPILARNAHFNFSSLGAEGVAFVPDYYGRPGTDRIIVEWALDRAADPYGDLRRPEPPALGPADWGCVVRTTVPRPEGGAQDVSWLAIPAAAPSVSDDEEERASHDRLRARVRDALRSLFDARNILVACVRIDAETAAYLAIARPEHEESR</sequence>
<keyword evidence="3" id="KW-1185">Reference proteome</keyword>
<gene>
    <name evidence="2" type="ORF">QSV35_03310</name>
</gene>
<dbReference type="InterPro" id="IPR016181">
    <property type="entry name" value="Acyl_CoA_acyltransferase"/>
</dbReference>
<dbReference type="InterPro" id="IPR000182">
    <property type="entry name" value="GNAT_dom"/>
</dbReference>
<dbReference type="PROSITE" id="PS51186">
    <property type="entry name" value="GNAT"/>
    <property type="match status" value="1"/>
</dbReference>
<accession>A0ABT7MV95</accession>
<proteinExistence type="predicted"/>
<evidence type="ECO:0000313" key="3">
    <source>
        <dbReference type="Proteomes" id="UP001235064"/>
    </source>
</evidence>
<dbReference type="EMBL" id="JASXSZ010000001">
    <property type="protein sequence ID" value="MDL9978348.1"/>
    <property type="molecule type" value="Genomic_DNA"/>
</dbReference>
<evidence type="ECO:0000259" key="1">
    <source>
        <dbReference type="PROSITE" id="PS51186"/>
    </source>
</evidence>
<comment type="caution">
    <text evidence="2">The sequence shown here is derived from an EMBL/GenBank/DDBJ whole genome shotgun (WGS) entry which is preliminary data.</text>
</comment>
<evidence type="ECO:0000313" key="2">
    <source>
        <dbReference type="EMBL" id="MDL9978348.1"/>
    </source>
</evidence>
<dbReference type="Gene3D" id="3.40.630.30">
    <property type="match status" value="1"/>
</dbReference>
<reference evidence="2 3" key="1">
    <citation type="submission" date="2023-06" db="EMBL/GenBank/DDBJ databases">
        <title>Microbacterium sp. nov., isolated from a waste landfill.</title>
        <authorList>
            <person name="Wen W."/>
        </authorList>
    </citation>
    <scope>NUCLEOTIDE SEQUENCE [LARGE SCALE GENOMIC DNA]</scope>
    <source>
        <strain evidence="2 3">ASV49</strain>
    </source>
</reference>
<dbReference type="PANTHER" id="PTHR41700">
    <property type="entry name" value="GCN5-RELATED N-ACETYLTRANSFERASE"/>
    <property type="match status" value="1"/>
</dbReference>
<dbReference type="Proteomes" id="UP001235064">
    <property type="component" value="Unassembled WGS sequence"/>
</dbReference>
<dbReference type="PANTHER" id="PTHR41700:SF1">
    <property type="entry name" value="N-ACETYLTRANSFERASE DOMAIN-CONTAINING PROTEIN"/>
    <property type="match status" value="1"/>
</dbReference>
<organism evidence="2 3">
    <name type="scientific">Microbacterium candidum</name>
    <dbReference type="NCBI Taxonomy" id="3041922"/>
    <lineage>
        <taxon>Bacteria</taxon>
        <taxon>Bacillati</taxon>
        <taxon>Actinomycetota</taxon>
        <taxon>Actinomycetes</taxon>
        <taxon>Micrococcales</taxon>
        <taxon>Microbacteriaceae</taxon>
        <taxon>Microbacterium</taxon>
    </lineage>
</organism>
<protein>
    <recommendedName>
        <fullName evidence="1">N-acetyltransferase domain-containing protein</fullName>
    </recommendedName>
</protein>
<dbReference type="InterPro" id="IPR038764">
    <property type="entry name" value="GNAT_N_AcTrfase_prd"/>
</dbReference>